<gene>
    <name evidence="2" type="ORF">MsAm2_02550</name>
</gene>
<dbReference type="AlphaFoldDB" id="A0AA96V779"/>
<name>A0AA96V779_9EURY</name>
<keyword evidence="1" id="KW-0472">Membrane</keyword>
<keyword evidence="3" id="KW-1185">Reference proteome</keyword>
<keyword evidence="1" id="KW-0812">Transmembrane</keyword>
<keyword evidence="1" id="KW-1133">Transmembrane helix</keyword>
<protein>
    <submittedName>
        <fullName evidence="2">Uncharacterized protein</fullName>
    </submittedName>
</protein>
<dbReference type="Proteomes" id="UP001304970">
    <property type="component" value="Chromosome"/>
</dbReference>
<accession>A0AA96V779</accession>
<feature type="transmembrane region" description="Helical" evidence="1">
    <location>
        <begin position="40"/>
        <end position="62"/>
    </location>
</feature>
<evidence type="ECO:0000313" key="2">
    <source>
        <dbReference type="EMBL" id="WNY26493.1"/>
    </source>
</evidence>
<dbReference type="EMBL" id="CP131061">
    <property type="protein sequence ID" value="WNY26493.1"/>
    <property type="molecule type" value="Genomic_DNA"/>
</dbReference>
<sequence>MNPQSTKTDLFLFFIIIFVFMGLIHLPNSFIASYVDFSGFLLLFWDIVFLSYILLSGVFYGFITKSRLLSAALGFLIPVIGFVLPLFISVIESGFDFPAEDALVPYFPFFRIAFFAGLAGFFAAANSSNKKINDMNYVFSILSCILTFVFVFYWF</sequence>
<feature type="transmembrane region" description="Helical" evidence="1">
    <location>
        <begin position="103"/>
        <end position="125"/>
    </location>
</feature>
<evidence type="ECO:0000256" key="1">
    <source>
        <dbReference type="SAM" id="Phobius"/>
    </source>
</evidence>
<feature type="transmembrane region" description="Helical" evidence="1">
    <location>
        <begin position="137"/>
        <end position="154"/>
    </location>
</feature>
<evidence type="ECO:0000313" key="3">
    <source>
        <dbReference type="Proteomes" id="UP001304970"/>
    </source>
</evidence>
<organism evidence="2 3">
    <name type="scientific">Methanolapillus ohkumae</name>
    <dbReference type="NCBI Taxonomy" id="3028298"/>
    <lineage>
        <taxon>Archaea</taxon>
        <taxon>Methanobacteriati</taxon>
        <taxon>Methanobacteriota</taxon>
        <taxon>Stenosarchaea group</taxon>
        <taxon>Methanomicrobia</taxon>
        <taxon>Methanosarcinales</taxon>
        <taxon>Methanosarcinaceae</taxon>
        <taxon>Methanolapillus</taxon>
    </lineage>
</organism>
<reference evidence="2 3" key="1">
    <citation type="submission" date="2023-07" db="EMBL/GenBank/DDBJ databases">
        <title>Closed genome sequence of Methanosarcinaceae archaeon Am2.</title>
        <authorList>
            <person name="Poehlein A."/>
            <person name="Protasov E."/>
            <person name="Platt K."/>
            <person name="Reeh H."/>
            <person name="Daniel R."/>
            <person name="Brune A."/>
        </authorList>
    </citation>
    <scope>NUCLEOTIDE SEQUENCE [LARGE SCALE GENOMIC DNA]</scope>
    <source>
        <strain evidence="2 3">Am2</strain>
    </source>
</reference>
<proteinExistence type="predicted"/>
<feature type="transmembrane region" description="Helical" evidence="1">
    <location>
        <begin position="69"/>
        <end position="91"/>
    </location>
</feature>
<feature type="transmembrane region" description="Helical" evidence="1">
    <location>
        <begin position="12"/>
        <end position="34"/>
    </location>
</feature>